<protein>
    <submittedName>
        <fullName evidence="2">Hydrolase 1, exosortase A system-associated</fullName>
    </submittedName>
</protein>
<dbReference type="InterPro" id="IPR017531">
    <property type="entry name" value="Hydrolase-1_PEP"/>
</dbReference>
<dbReference type="NCBIfam" id="TIGR03100">
    <property type="entry name" value="hydr1_PEP"/>
    <property type="match status" value="1"/>
</dbReference>
<dbReference type="RefSeq" id="WP_088713226.1">
    <property type="nucleotide sequence ID" value="NZ_NFZT01000001.1"/>
</dbReference>
<evidence type="ECO:0000313" key="3">
    <source>
        <dbReference type="Proteomes" id="UP000198462"/>
    </source>
</evidence>
<sequence>MTPVQIDVGAKAGARRCFGWLHPGGGETGLVIVPGGRQTRVGPHRLFVRLAVDLAAEGVSVLRFDRRGLGDGEGEDAGFEQAGADIRAAVAALRTREPQLRTVAALGLCDGASALLLSDSGADRLILLNPWVVEEGQELSTGASRAHYLRRLRQVDSWKRLATGRLNPFPAMGNLFRRPSRVASRALSEDAPLAARVFHGLARAPAGSVTILSDRDRAADEFRAAAPRAYPLTTLAGDHAFSRPEDYAELLAEVRSNVAG</sequence>
<feature type="domain" description="AB hydrolase-1" evidence="1">
    <location>
        <begin position="30"/>
        <end position="249"/>
    </location>
</feature>
<dbReference type="OrthoDB" id="249225at2"/>
<dbReference type="GO" id="GO:0016787">
    <property type="term" value="F:hydrolase activity"/>
    <property type="evidence" value="ECO:0007669"/>
    <property type="project" value="UniProtKB-KW"/>
</dbReference>
<dbReference type="InterPro" id="IPR000073">
    <property type="entry name" value="AB_hydrolase_1"/>
</dbReference>
<comment type="caution">
    <text evidence="2">The sequence shown here is derived from an EMBL/GenBank/DDBJ whole genome shotgun (WGS) entry which is preliminary data.</text>
</comment>
<proteinExistence type="predicted"/>
<gene>
    <name evidence="2" type="ORF">B5C34_14370</name>
</gene>
<dbReference type="AlphaFoldDB" id="A0A219B8R8"/>
<evidence type="ECO:0000259" key="1">
    <source>
        <dbReference type="Pfam" id="PF12697"/>
    </source>
</evidence>
<keyword evidence="2" id="KW-0378">Hydrolase</keyword>
<organism evidence="2 3">
    <name type="scientific">Pacificimonas flava</name>
    <dbReference type="NCBI Taxonomy" id="1234595"/>
    <lineage>
        <taxon>Bacteria</taxon>
        <taxon>Pseudomonadati</taxon>
        <taxon>Pseudomonadota</taxon>
        <taxon>Alphaproteobacteria</taxon>
        <taxon>Sphingomonadales</taxon>
        <taxon>Sphingosinicellaceae</taxon>
        <taxon>Pacificimonas</taxon>
    </lineage>
</organism>
<dbReference type="Proteomes" id="UP000198462">
    <property type="component" value="Unassembled WGS sequence"/>
</dbReference>
<evidence type="ECO:0000313" key="2">
    <source>
        <dbReference type="EMBL" id="OWV34526.1"/>
    </source>
</evidence>
<name>A0A219B8R8_9SPHN</name>
<dbReference type="InterPro" id="IPR029058">
    <property type="entry name" value="AB_hydrolase_fold"/>
</dbReference>
<dbReference type="SUPFAM" id="SSF53474">
    <property type="entry name" value="alpha/beta-Hydrolases"/>
    <property type="match status" value="1"/>
</dbReference>
<dbReference type="Pfam" id="PF12697">
    <property type="entry name" value="Abhydrolase_6"/>
    <property type="match status" value="1"/>
</dbReference>
<dbReference type="Gene3D" id="3.40.50.1820">
    <property type="entry name" value="alpha/beta hydrolase"/>
    <property type="match status" value="1"/>
</dbReference>
<dbReference type="EMBL" id="NFZT01000001">
    <property type="protein sequence ID" value="OWV34526.1"/>
    <property type="molecule type" value="Genomic_DNA"/>
</dbReference>
<reference evidence="3" key="1">
    <citation type="submission" date="2017-05" db="EMBL/GenBank/DDBJ databases">
        <authorList>
            <person name="Lin X."/>
        </authorList>
    </citation>
    <scope>NUCLEOTIDE SEQUENCE [LARGE SCALE GENOMIC DNA]</scope>
    <source>
        <strain evidence="3">JLT2012</strain>
    </source>
</reference>
<accession>A0A219B8R8</accession>
<keyword evidence="3" id="KW-1185">Reference proteome</keyword>